<feature type="zinc finger region" evidence="9">
    <location>
        <begin position="3"/>
        <end position="34"/>
    </location>
</feature>
<keyword evidence="3 9" id="KW-0547">Nucleotide-binding</keyword>
<accession>A0A227KKY0</accession>
<keyword evidence="12" id="KW-1185">Reference proteome</keyword>
<dbReference type="Pfam" id="PF22811">
    <property type="entry name" value="Zn_ribbon_NrdR"/>
    <property type="match status" value="1"/>
</dbReference>
<dbReference type="HAMAP" id="MF_00440">
    <property type="entry name" value="NrdR"/>
    <property type="match status" value="1"/>
</dbReference>
<dbReference type="GO" id="GO:0045892">
    <property type="term" value="P:negative regulation of DNA-templated transcription"/>
    <property type="evidence" value="ECO:0007669"/>
    <property type="project" value="UniProtKB-UniRule"/>
</dbReference>
<dbReference type="GO" id="GO:0003677">
    <property type="term" value="F:DNA binding"/>
    <property type="evidence" value="ECO:0007669"/>
    <property type="project" value="UniProtKB-KW"/>
</dbReference>
<dbReference type="InterPro" id="IPR003796">
    <property type="entry name" value="RNR_NrdR-like"/>
</dbReference>
<comment type="function">
    <text evidence="9">Negatively regulates transcription of bacterial ribonucleotide reductase nrd genes and operons by binding to NrdR-boxes.</text>
</comment>
<keyword evidence="1 9" id="KW-0678">Repressor</keyword>
<keyword evidence="6 9" id="KW-0805">Transcription regulation</keyword>
<evidence type="ECO:0000256" key="5">
    <source>
        <dbReference type="ARBA" id="ARBA00022840"/>
    </source>
</evidence>
<feature type="domain" description="ATP-cone" evidence="10">
    <location>
        <begin position="49"/>
        <end position="140"/>
    </location>
</feature>
<organism evidence="11 12">
    <name type="scientific">Turicimonas muris</name>
    <dbReference type="NCBI Taxonomy" id="1796652"/>
    <lineage>
        <taxon>Bacteria</taxon>
        <taxon>Pseudomonadati</taxon>
        <taxon>Pseudomonadota</taxon>
        <taxon>Betaproteobacteria</taxon>
        <taxon>Burkholderiales</taxon>
        <taxon>Sutterellaceae</taxon>
        <taxon>Turicimonas</taxon>
    </lineage>
</organism>
<dbReference type="Pfam" id="PF03477">
    <property type="entry name" value="ATP-cone"/>
    <property type="match status" value="1"/>
</dbReference>
<dbReference type="GeneID" id="78362764"/>
<evidence type="ECO:0000256" key="7">
    <source>
        <dbReference type="ARBA" id="ARBA00023125"/>
    </source>
</evidence>
<evidence type="ECO:0000256" key="2">
    <source>
        <dbReference type="ARBA" id="ARBA00022723"/>
    </source>
</evidence>
<evidence type="ECO:0000256" key="6">
    <source>
        <dbReference type="ARBA" id="ARBA00023015"/>
    </source>
</evidence>
<dbReference type="PROSITE" id="PS51161">
    <property type="entry name" value="ATP_CONE"/>
    <property type="match status" value="1"/>
</dbReference>
<dbReference type="EMBL" id="NHMP01000004">
    <property type="protein sequence ID" value="OXE47732.1"/>
    <property type="molecule type" value="Genomic_DNA"/>
</dbReference>
<keyword evidence="2 9" id="KW-0479">Metal-binding</keyword>
<reference evidence="12" key="1">
    <citation type="submission" date="2017-05" db="EMBL/GenBank/DDBJ databases">
        <title>Improved OligoMM genomes.</title>
        <authorList>
            <person name="Garzetti D."/>
        </authorList>
    </citation>
    <scope>NUCLEOTIDE SEQUENCE [LARGE SCALE GENOMIC DNA]</scope>
    <source>
        <strain evidence="12">YL45</strain>
    </source>
</reference>
<comment type="caution">
    <text evidence="11">The sequence shown here is derived from an EMBL/GenBank/DDBJ whole genome shotgun (WGS) entry which is preliminary data.</text>
</comment>
<dbReference type="PANTHER" id="PTHR30455:SF2">
    <property type="entry name" value="TRANSCRIPTIONAL REPRESSOR NRDR"/>
    <property type="match status" value="1"/>
</dbReference>
<evidence type="ECO:0000256" key="1">
    <source>
        <dbReference type="ARBA" id="ARBA00022491"/>
    </source>
</evidence>
<evidence type="ECO:0000256" key="4">
    <source>
        <dbReference type="ARBA" id="ARBA00022771"/>
    </source>
</evidence>
<dbReference type="GO" id="GO:0008270">
    <property type="term" value="F:zinc ion binding"/>
    <property type="evidence" value="ECO:0007669"/>
    <property type="project" value="UniProtKB-UniRule"/>
</dbReference>
<comment type="cofactor">
    <cofactor evidence="9">
        <name>Zn(2+)</name>
        <dbReference type="ChEBI" id="CHEBI:29105"/>
    </cofactor>
    <text evidence="9">Binds 1 zinc ion.</text>
</comment>
<dbReference type="PANTHER" id="PTHR30455">
    <property type="entry name" value="TRANSCRIPTIONAL REPRESSOR NRDR"/>
    <property type="match status" value="1"/>
</dbReference>
<protein>
    <recommendedName>
        <fullName evidence="9">Transcriptional repressor NrdR</fullName>
    </recommendedName>
</protein>
<dbReference type="RefSeq" id="WP_066595246.1">
    <property type="nucleotide sequence ID" value="NZ_CAPCJR010000009.1"/>
</dbReference>
<evidence type="ECO:0000256" key="9">
    <source>
        <dbReference type="HAMAP-Rule" id="MF_00440"/>
    </source>
</evidence>
<dbReference type="GO" id="GO:0005524">
    <property type="term" value="F:ATP binding"/>
    <property type="evidence" value="ECO:0007669"/>
    <property type="project" value="UniProtKB-UniRule"/>
</dbReference>
<evidence type="ECO:0000256" key="3">
    <source>
        <dbReference type="ARBA" id="ARBA00022741"/>
    </source>
</evidence>
<keyword evidence="9" id="KW-0862">Zinc</keyword>
<keyword evidence="4 9" id="KW-0863">Zinc-finger</keyword>
<dbReference type="Proteomes" id="UP000214610">
    <property type="component" value="Unassembled WGS sequence"/>
</dbReference>
<dbReference type="InterPro" id="IPR055173">
    <property type="entry name" value="NrdR-like_N"/>
</dbReference>
<dbReference type="AlphaFoldDB" id="A0A227KKY0"/>
<keyword evidence="7 9" id="KW-0238">DNA-binding</keyword>
<evidence type="ECO:0000313" key="12">
    <source>
        <dbReference type="Proteomes" id="UP000214610"/>
    </source>
</evidence>
<keyword evidence="8 9" id="KW-0804">Transcription</keyword>
<keyword evidence="5 9" id="KW-0067">ATP-binding</keyword>
<sequence>MNCPYCGYRDSQVIDSRTSDEGTTVRRRRKCPKCDSRFTTYEKVALSIPVLIKKDGLTRVPYSQEKLRNSMQLALRKRPIKADLLEEAIDRIERNLKLRKEKEISTKEVGKLVMGELRKLDSVAYLRFASVYFNYSKPEDFTEALKKLGDVLEREKSK</sequence>
<gene>
    <name evidence="9" type="primary">nrdR</name>
    <name evidence="11" type="ORF">ADH67_08105</name>
</gene>
<evidence type="ECO:0000256" key="8">
    <source>
        <dbReference type="ARBA" id="ARBA00023163"/>
    </source>
</evidence>
<comment type="similarity">
    <text evidence="9">Belongs to the NrdR family.</text>
</comment>
<evidence type="ECO:0000259" key="10">
    <source>
        <dbReference type="PROSITE" id="PS51161"/>
    </source>
</evidence>
<proteinExistence type="inferred from homology"/>
<dbReference type="InterPro" id="IPR005144">
    <property type="entry name" value="ATP-cone_dom"/>
</dbReference>
<evidence type="ECO:0000313" key="11">
    <source>
        <dbReference type="EMBL" id="OXE47732.1"/>
    </source>
</evidence>
<dbReference type="NCBIfam" id="TIGR00244">
    <property type="entry name" value="transcriptional regulator NrdR"/>
    <property type="match status" value="1"/>
</dbReference>
<name>A0A227KKY0_9BURK</name>